<accession>A0A975Y012</accession>
<keyword evidence="2" id="KW-1133">Transmembrane helix</keyword>
<feature type="compositionally biased region" description="Pro residues" evidence="1">
    <location>
        <begin position="348"/>
        <end position="368"/>
    </location>
</feature>
<evidence type="ECO:0000256" key="2">
    <source>
        <dbReference type="SAM" id="Phobius"/>
    </source>
</evidence>
<organism evidence="3 4">
    <name type="scientific">Nocardioides panacis</name>
    <dbReference type="NCBI Taxonomy" id="2849501"/>
    <lineage>
        <taxon>Bacteria</taxon>
        <taxon>Bacillati</taxon>
        <taxon>Actinomycetota</taxon>
        <taxon>Actinomycetes</taxon>
        <taxon>Propionibacteriales</taxon>
        <taxon>Nocardioidaceae</taxon>
        <taxon>Nocardioides</taxon>
    </lineage>
</organism>
<dbReference type="EMBL" id="CP077062">
    <property type="protein sequence ID" value="QWZ07970.1"/>
    <property type="molecule type" value="Genomic_DNA"/>
</dbReference>
<reference evidence="3" key="1">
    <citation type="submission" date="2021-06" db="EMBL/GenBank/DDBJ databases">
        <title>Complete genome sequence of Nocardioides sp. G188.</title>
        <authorList>
            <person name="Im W.-T."/>
        </authorList>
    </citation>
    <scope>NUCLEOTIDE SEQUENCE</scope>
    <source>
        <strain evidence="3">G188</strain>
    </source>
</reference>
<feature type="transmembrane region" description="Helical" evidence="2">
    <location>
        <begin position="107"/>
        <end position="135"/>
    </location>
</feature>
<protein>
    <recommendedName>
        <fullName evidence="5">DUF4064 domain-containing protein</fullName>
    </recommendedName>
</protein>
<feature type="transmembrane region" description="Helical" evidence="2">
    <location>
        <begin position="72"/>
        <end position="95"/>
    </location>
</feature>
<evidence type="ECO:0000313" key="4">
    <source>
        <dbReference type="Proteomes" id="UP000683575"/>
    </source>
</evidence>
<evidence type="ECO:0000256" key="1">
    <source>
        <dbReference type="SAM" id="MobiDB-lite"/>
    </source>
</evidence>
<feature type="transmembrane region" description="Helical" evidence="2">
    <location>
        <begin position="268"/>
        <end position="291"/>
    </location>
</feature>
<dbReference type="Proteomes" id="UP000683575">
    <property type="component" value="Chromosome"/>
</dbReference>
<gene>
    <name evidence="3" type="ORF">KRR39_21835</name>
</gene>
<evidence type="ECO:0000313" key="3">
    <source>
        <dbReference type="EMBL" id="QWZ07970.1"/>
    </source>
</evidence>
<keyword evidence="4" id="KW-1185">Reference proteome</keyword>
<proteinExistence type="predicted"/>
<feature type="region of interest" description="Disordered" evidence="1">
    <location>
        <begin position="145"/>
        <end position="202"/>
    </location>
</feature>
<dbReference type="RefSeq" id="WP_216939480.1">
    <property type="nucleotide sequence ID" value="NZ_CP077062.1"/>
</dbReference>
<keyword evidence="2" id="KW-0812">Transmembrane</keyword>
<keyword evidence="2" id="KW-0472">Membrane</keyword>
<dbReference type="KEGG" id="nps:KRR39_21835"/>
<evidence type="ECO:0008006" key="5">
    <source>
        <dbReference type="Google" id="ProtNLM"/>
    </source>
</evidence>
<feature type="transmembrane region" description="Helical" evidence="2">
    <location>
        <begin position="303"/>
        <end position="333"/>
    </location>
</feature>
<feature type="region of interest" description="Disordered" evidence="1">
    <location>
        <begin position="344"/>
        <end position="368"/>
    </location>
</feature>
<feature type="transmembrane region" description="Helical" evidence="2">
    <location>
        <begin position="215"/>
        <end position="240"/>
    </location>
</feature>
<dbReference type="AlphaFoldDB" id="A0A975Y012"/>
<sequence length="368" mass="38343">MSEPDGTKAPARPRQVTVAGVTAAAACLLLVVTLFDSMATVRSADMRDRVAKFLSTPPGDGLGLSADAVVDLLRAVVLVSGALAAAGAVLAIFALQRHRGARVGLAVAAVLMLFSATFVSGILPLVVAVAAAMLWGREARDWYDGRQPRPAPQAPGPLPPHLSHPQAGAPQAGSTYPPAGSPWATPAPQGGGPGHPAPAAFRAAPRTGRPVQVTAAVWLTWVFSAFVAFVFVLVVLTMLLDRDRLLEEIQRTPTLTDAGFTTRQILGFMWVLSAVAIAWSLGAMALAALAFRRVEIARVVLVVSGIVAGLVCLAAVPVGWPGAVAAFTTVALLSRRPARDWFAGRGLPPGPPRQSLPQPPPRSKPPVW</sequence>
<name>A0A975Y012_9ACTN</name>
<feature type="compositionally biased region" description="Pro residues" evidence="1">
    <location>
        <begin position="149"/>
        <end position="162"/>
    </location>
</feature>